<proteinExistence type="inferred from homology"/>
<dbReference type="EC" id="3.1.-.-" evidence="5"/>
<dbReference type="RefSeq" id="WP_200236228.1">
    <property type="nucleotide sequence ID" value="NZ_NRRV01000017.1"/>
</dbReference>
<dbReference type="EMBL" id="NRRV01000017">
    <property type="protein sequence ID" value="MBK1630903.1"/>
    <property type="molecule type" value="Genomic_DNA"/>
</dbReference>
<comment type="caution">
    <text evidence="7">The sequence shown here is derived from an EMBL/GenBank/DDBJ whole genome shotgun (WGS) entry which is preliminary data.</text>
</comment>
<keyword evidence="5" id="KW-0800">Toxin</keyword>
<keyword evidence="5" id="KW-0460">Magnesium</keyword>
<keyword evidence="3 5" id="KW-0479">Metal-binding</keyword>
<feature type="binding site" evidence="5">
    <location>
        <position position="104"/>
    </location>
    <ligand>
        <name>Mg(2+)</name>
        <dbReference type="ChEBI" id="CHEBI:18420"/>
    </ligand>
</feature>
<accession>A0ABS1CG83</accession>
<feature type="binding site" evidence="5">
    <location>
        <position position="8"/>
    </location>
    <ligand>
        <name>Mg(2+)</name>
        <dbReference type="ChEBI" id="CHEBI:18420"/>
    </ligand>
</feature>
<evidence type="ECO:0000256" key="1">
    <source>
        <dbReference type="ARBA" id="ARBA00022649"/>
    </source>
</evidence>
<evidence type="ECO:0000313" key="8">
    <source>
        <dbReference type="Proteomes" id="UP000748752"/>
    </source>
</evidence>
<comment type="function">
    <text evidence="5">Toxic component of a toxin-antitoxin (TA) system. An RNase.</text>
</comment>
<dbReference type="PANTHER" id="PTHR38826:SF5">
    <property type="entry name" value="RIBONUCLEASE VAPC13"/>
    <property type="match status" value="1"/>
</dbReference>
<dbReference type="InterPro" id="IPR002716">
    <property type="entry name" value="PIN_dom"/>
</dbReference>
<comment type="cofactor">
    <cofactor evidence="5">
        <name>Mg(2+)</name>
        <dbReference type="ChEBI" id="CHEBI:18420"/>
    </cofactor>
</comment>
<feature type="domain" description="PIN" evidence="6">
    <location>
        <begin position="6"/>
        <end position="125"/>
    </location>
</feature>
<dbReference type="Proteomes" id="UP000748752">
    <property type="component" value="Unassembled WGS sequence"/>
</dbReference>
<keyword evidence="2 5" id="KW-0540">Nuclease</keyword>
<dbReference type="Pfam" id="PF01850">
    <property type="entry name" value="PIN"/>
    <property type="match status" value="1"/>
</dbReference>
<reference evidence="7 8" key="1">
    <citation type="journal article" date="2020" name="Microorganisms">
        <title>Osmotic Adaptation and Compatible Solute Biosynthesis of Phototrophic Bacteria as Revealed from Genome Analyses.</title>
        <authorList>
            <person name="Imhoff J.F."/>
            <person name="Rahn T."/>
            <person name="Kunzel S."/>
            <person name="Keller A."/>
            <person name="Neulinger S.C."/>
        </authorList>
    </citation>
    <scope>NUCLEOTIDE SEQUENCE [LARGE SCALE GENOMIC DNA]</scope>
    <source>
        <strain evidence="7 8">DSM 6210</strain>
    </source>
</reference>
<dbReference type="SUPFAM" id="SSF88723">
    <property type="entry name" value="PIN domain-like"/>
    <property type="match status" value="1"/>
</dbReference>
<evidence type="ECO:0000259" key="6">
    <source>
        <dbReference type="Pfam" id="PF01850"/>
    </source>
</evidence>
<dbReference type="InterPro" id="IPR029060">
    <property type="entry name" value="PIN-like_dom_sf"/>
</dbReference>
<protein>
    <recommendedName>
        <fullName evidence="5">Ribonuclease VapC</fullName>
        <shortName evidence="5">RNase VapC</shortName>
        <ecNumber evidence="5">3.1.-.-</ecNumber>
    </recommendedName>
    <alternativeName>
        <fullName evidence="5">Toxin VapC</fullName>
    </alternativeName>
</protein>
<evidence type="ECO:0000313" key="7">
    <source>
        <dbReference type="EMBL" id="MBK1630903.1"/>
    </source>
</evidence>
<dbReference type="HAMAP" id="MF_00265">
    <property type="entry name" value="VapC_Nob1"/>
    <property type="match status" value="1"/>
</dbReference>
<evidence type="ECO:0000256" key="2">
    <source>
        <dbReference type="ARBA" id="ARBA00022722"/>
    </source>
</evidence>
<evidence type="ECO:0000256" key="5">
    <source>
        <dbReference type="HAMAP-Rule" id="MF_00265"/>
    </source>
</evidence>
<evidence type="ECO:0000256" key="3">
    <source>
        <dbReference type="ARBA" id="ARBA00022723"/>
    </source>
</evidence>
<keyword evidence="1 5" id="KW-1277">Toxin-antitoxin system</keyword>
<keyword evidence="8" id="KW-1185">Reference proteome</keyword>
<comment type="similarity">
    <text evidence="5">Belongs to the PINc/VapC protein family.</text>
</comment>
<keyword evidence="4 5" id="KW-0378">Hydrolase</keyword>
<organism evidence="7 8">
    <name type="scientific">Thiohalocapsa halophila</name>
    <dbReference type="NCBI Taxonomy" id="69359"/>
    <lineage>
        <taxon>Bacteria</taxon>
        <taxon>Pseudomonadati</taxon>
        <taxon>Pseudomonadota</taxon>
        <taxon>Gammaproteobacteria</taxon>
        <taxon>Chromatiales</taxon>
        <taxon>Chromatiaceae</taxon>
        <taxon>Thiohalocapsa</taxon>
    </lineage>
</organism>
<dbReference type="CDD" id="cd18692">
    <property type="entry name" value="PIN_VapC-like"/>
    <property type="match status" value="1"/>
</dbReference>
<dbReference type="PANTHER" id="PTHR38826">
    <property type="entry name" value="RIBONUCLEASE VAPC13"/>
    <property type="match status" value="1"/>
</dbReference>
<name>A0ABS1CG83_9GAMM</name>
<gene>
    <name evidence="5" type="primary">vapC</name>
    <name evidence="7" type="ORF">CKO31_09145</name>
</gene>
<sequence>MSVEAFLDTNILVYHLDDADPAKHRVAERLVRSALETGNACISFQVVQECLNVGLRKARVPLDADTTRRYLDTVLMPLWRVMPSERLYHRGIELQARYGYGFYDSLIIAAAQAMGCATLFSEDLQHGHVIDGLTIINPFLPAGAH</sequence>
<dbReference type="InterPro" id="IPR052106">
    <property type="entry name" value="PINc/VapC_TA"/>
</dbReference>
<evidence type="ECO:0000256" key="4">
    <source>
        <dbReference type="ARBA" id="ARBA00022801"/>
    </source>
</evidence>
<dbReference type="Gene3D" id="3.40.50.1010">
    <property type="entry name" value="5'-nuclease"/>
    <property type="match status" value="1"/>
</dbReference>
<dbReference type="InterPro" id="IPR022907">
    <property type="entry name" value="VapC_family"/>
</dbReference>